<organism evidence="1 2">
    <name type="scientific">Mycolicibacterium helvum</name>
    <dbReference type="NCBI Taxonomy" id="1534349"/>
    <lineage>
        <taxon>Bacteria</taxon>
        <taxon>Bacillati</taxon>
        <taxon>Actinomycetota</taxon>
        <taxon>Actinomycetes</taxon>
        <taxon>Mycobacteriales</taxon>
        <taxon>Mycobacteriaceae</taxon>
        <taxon>Mycolicibacterium</taxon>
    </lineage>
</organism>
<reference evidence="1 2" key="1">
    <citation type="journal article" date="2019" name="Emerg. Microbes Infect.">
        <title>Comprehensive subspecies identification of 175 nontuberculous mycobacteria species based on 7547 genomic profiles.</title>
        <authorList>
            <person name="Matsumoto Y."/>
            <person name="Kinjo T."/>
            <person name="Motooka D."/>
            <person name="Nabeya D."/>
            <person name="Jung N."/>
            <person name="Uechi K."/>
            <person name="Horii T."/>
            <person name="Iida T."/>
            <person name="Fujita J."/>
            <person name="Nakamura S."/>
        </authorList>
    </citation>
    <scope>NUCLEOTIDE SEQUENCE [LARGE SCALE GENOMIC DNA]</scope>
    <source>
        <strain evidence="1 2">JCM 30396</strain>
    </source>
</reference>
<name>A0A7I7TCE0_9MYCO</name>
<dbReference type="EMBL" id="AP022596">
    <property type="protein sequence ID" value="BBY66680.1"/>
    <property type="molecule type" value="Genomic_DNA"/>
</dbReference>
<proteinExistence type="predicted"/>
<dbReference type="AlphaFoldDB" id="A0A7I7TCE0"/>
<evidence type="ECO:0000313" key="2">
    <source>
        <dbReference type="Proteomes" id="UP000467148"/>
    </source>
</evidence>
<dbReference type="KEGG" id="mhev:MHEL_49230"/>
<sequence length="91" mass="9333">MTEPRNAMWYWAASMGGPASIHLIASSIGTPAAGAGVEEVVVGTDVVADVPVRDGVIGVSWVCFAWPPVDPEHPATSSDAVSNTAIRITTG</sequence>
<gene>
    <name evidence="1" type="ORF">MHEL_49230</name>
</gene>
<protein>
    <submittedName>
        <fullName evidence="1">Uncharacterized protein</fullName>
    </submittedName>
</protein>
<accession>A0A7I7TCE0</accession>
<evidence type="ECO:0000313" key="1">
    <source>
        <dbReference type="EMBL" id="BBY66680.1"/>
    </source>
</evidence>
<keyword evidence="2" id="KW-1185">Reference proteome</keyword>
<dbReference type="Proteomes" id="UP000467148">
    <property type="component" value="Chromosome"/>
</dbReference>